<evidence type="ECO:0000256" key="6">
    <source>
        <dbReference type="ARBA" id="ARBA00032141"/>
    </source>
</evidence>
<dbReference type="Gene3D" id="1.10.8.60">
    <property type="match status" value="1"/>
</dbReference>
<dbReference type="Gene3D" id="3.40.50.300">
    <property type="entry name" value="P-loop containing nucleotide triphosphate hydrolases"/>
    <property type="match status" value="1"/>
</dbReference>
<dbReference type="NCBIfam" id="NF003229">
    <property type="entry name" value="PRK04195.1-5"/>
    <property type="match status" value="1"/>
</dbReference>
<gene>
    <name evidence="9" type="ORF">ASZ90_016275</name>
</gene>
<dbReference type="SMART" id="SM00382">
    <property type="entry name" value="AAA"/>
    <property type="match status" value="1"/>
</dbReference>
<feature type="region of interest" description="Disordered" evidence="7">
    <location>
        <begin position="420"/>
        <end position="477"/>
    </location>
</feature>
<accession>A0A0W8EZM0</accession>
<sequence>MDWASEYRPKHITEVVGNSSSLHQMVAWAREWTPESKPLLLYGKPGTGKTSSAYALATDFQWEVIELNASDQRTRDVIRKVAGTSSTTGTLSGAVRKLILLDEADNLHGTADRGGARAIIEVIASSRQPIILIANDLYQLAPEIRARCEPVQFKALPARSIVPRLRYICSAEHLACSDEALKGIADAASGDMRAAITMLEAAAIGRDTLGEPDVATSRKDERSSVFTLVSAVYGKTRAPDLMRIASEVDETPDTLAQWIEANVHAIHDRDRFIQAYHCLSRSDEYIGRTYRQQYYTLWRYATALMVLGVSGAAGGGGIHARINAPERWKKMAGYRRQKGIRTTMLGKLGRSLHLSQYLLRDTYLTPVSLLADRDPLSFARDFALDTDELTLLIHDKAKAQRAVKALREEEKALLKEHARIGQEQAKKAASAPAREDKPRPVLQKAPDPGPRAETPPPTPDDTKQEESRSQKTLFDGF</sequence>
<evidence type="ECO:0000256" key="1">
    <source>
        <dbReference type="ARBA" id="ARBA00006878"/>
    </source>
</evidence>
<keyword evidence="5" id="KW-0067">ATP-binding</keyword>
<dbReference type="InterPro" id="IPR027417">
    <property type="entry name" value="P-loop_NTPase"/>
</dbReference>
<dbReference type="InterPro" id="IPR003593">
    <property type="entry name" value="AAA+_ATPase"/>
</dbReference>
<evidence type="ECO:0000259" key="8">
    <source>
        <dbReference type="SMART" id="SM00382"/>
    </source>
</evidence>
<dbReference type="InterPro" id="IPR023935">
    <property type="entry name" value="Rep_factor-C_lsu"/>
</dbReference>
<evidence type="ECO:0000313" key="9">
    <source>
        <dbReference type="EMBL" id="KUG14084.1"/>
    </source>
</evidence>
<dbReference type="CDD" id="cd00009">
    <property type="entry name" value="AAA"/>
    <property type="match status" value="1"/>
</dbReference>
<organism evidence="9">
    <name type="scientific">hydrocarbon metagenome</name>
    <dbReference type="NCBI Taxonomy" id="938273"/>
    <lineage>
        <taxon>unclassified sequences</taxon>
        <taxon>metagenomes</taxon>
        <taxon>ecological metagenomes</taxon>
    </lineage>
</organism>
<feature type="domain" description="AAA+ ATPase" evidence="8">
    <location>
        <begin position="35"/>
        <end position="157"/>
    </location>
</feature>
<keyword evidence="4" id="KW-0547">Nucleotide-binding</keyword>
<evidence type="ECO:0000256" key="2">
    <source>
        <dbReference type="ARBA" id="ARBA00014793"/>
    </source>
</evidence>
<evidence type="ECO:0000256" key="5">
    <source>
        <dbReference type="ARBA" id="ARBA00022840"/>
    </source>
</evidence>
<dbReference type="Pfam" id="PF21960">
    <property type="entry name" value="RCF1-5-like_lid"/>
    <property type="match status" value="1"/>
</dbReference>
<dbReference type="GO" id="GO:0005524">
    <property type="term" value="F:ATP binding"/>
    <property type="evidence" value="ECO:0007669"/>
    <property type="project" value="UniProtKB-KW"/>
</dbReference>
<dbReference type="CDD" id="cd18140">
    <property type="entry name" value="HLD_clamp_RFC"/>
    <property type="match status" value="1"/>
</dbReference>
<name>A0A0W8EZM0_9ZZZZ</name>
<feature type="compositionally biased region" description="Basic and acidic residues" evidence="7">
    <location>
        <begin position="460"/>
        <end position="469"/>
    </location>
</feature>
<dbReference type="SUPFAM" id="SSF52540">
    <property type="entry name" value="P-loop containing nucleoside triphosphate hydrolases"/>
    <property type="match status" value="1"/>
</dbReference>
<protein>
    <recommendedName>
        <fullName evidence="2">Replication factor C large subunit</fullName>
    </recommendedName>
    <alternativeName>
        <fullName evidence="6">Clamp loader large subunit</fullName>
    </alternativeName>
</protein>
<evidence type="ECO:0000256" key="7">
    <source>
        <dbReference type="SAM" id="MobiDB-lite"/>
    </source>
</evidence>
<dbReference type="PANTHER" id="PTHR23389:SF6">
    <property type="entry name" value="REPLICATION FACTOR C SUBUNIT 1"/>
    <property type="match status" value="1"/>
</dbReference>
<keyword evidence="3" id="KW-0235">DNA replication</keyword>
<dbReference type="GO" id="GO:0006260">
    <property type="term" value="P:DNA replication"/>
    <property type="evidence" value="ECO:0007669"/>
    <property type="project" value="UniProtKB-KW"/>
</dbReference>
<dbReference type="EMBL" id="LNQE01001704">
    <property type="protein sequence ID" value="KUG14084.1"/>
    <property type="molecule type" value="Genomic_DNA"/>
</dbReference>
<reference evidence="9" key="1">
    <citation type="journal article" date="2015" name="Proc. Natl. Acad. Sci. U.S.A.">
        <title>Networks of energetic and metabolic interactions define dynamics in microbial communities.</title>
        <authorList>
            <person name="Embree M."/>
            <person name="Liu J.K."/>
            <person name="Al-Bassam M.M."/>
            <person name="Zengler K."/>
        </authorList>
    </citation>
    <scope>NUCLEOTIDE SEQUENCE</scope>
</reference>
<dbReference type="GO" id="GO:0016887">
    <property type="term" value="F:ATP hydrolysis activity"/>
    <property type="evidence" value="ECO:0007669"/>
    <property type="project" value="InterPro"/>
</dbReference>
<feature type="compositionally biased region" description="Pro residues" evidence="7">
    <location>
        <begin position="447"/>
        <end position="459"/>
    </location>
</feature>
<proteinExistence type="inferred from homology"/>
<dbReference type="PANTHER" id="PTHR23389">
    <property type="entry name" value="CHROMOSOME TRANSMISSION FIDELITY FACTOR 18"/>
    <property type="match status" value="1"/>
</dbReference>
<dbReference type="Pfam" id="PF00004">
    <property type="entry name" value="AAA"/>
    <property type="match status" value="1"/>
</dbReference>
<dbReference type="InterPro" id="IPR047854">
    <property type="entry name" value="RFC_lid"/>
</dbReference>
<comment type="caution">
    <text evidence="9">The sequence shown here is derived from an EMBL/GenBank/DDBJ whole genome shotgun (WGS) entry which is preliminary data.</text>
</comment>
<evidence type="ECO:0000256" key="3">
    <source>
        <dbReference type="ARBA" id="ARBA00022705"/>
    </source>
</evidence>
<dbReference type="InterPro" id="IPR003959">
    <property type="entry name" value="ATPase_AAA_core"/>
</dbReference>
<dbReference type="HAMAP" id="MF_01508">
    <property type="entry name" value="RfcL"/>
    <property type="match status" value="1"/>
</dbReference>
<evidence type="ECO:0000256" key="4">
    <source>
        <dbReference type="ARBA" id="ARBA00022741"/>
    </source>
</evidence>
<dbReference type="AlphaFoldDB" id="A0A0W8EZM0"/>
<comment type="similarity">
    <text evidence="1">Belongs to the activator 1 small subunits family. RfcL subfamily.</text>
</comment>